<dbReference type="OMA" id="XDINILM"/>
<protein>
    <submittedName>
        <fullName evidence="3">Uncharacterized protein</fullName>
    </submittedName>
</protein>
<feature type="chain" id="PRO_5035783102" evidence="2">
    <location>
        <begin position="20"/>
        <end position="200"/>
    </location>
</feature>
<keyword evidence="1" id="KW-0175">Coiled coil</keyword>
<dbReference type="Proteomes" id="UP000683925">
    <property type="component" value="Unassembled WGS sequence"/>
</dbReference>
<comment type="caution">
    <text evidence="3">The sequence shown here is derived from an EMBL/GenBank/DDBJ whole genome shotgun (WGS) entry which is preliminary data.</text>
</comment>
<feature type="coiled-coil region" evidence="1">
    <location>
        <begin position="53"/>
        <end position="80"/>
    </location>
</feature>
<evidence type="ECO:0000313" key="4">
    <source>
        <dbReference type="Proteomes" id="UP000683925"/>
    </source>
</evidence>
<dbReference type="AlphaFoldDB" id="A0A8S1VPX7"/>
<organism evidence="3 4">
    <name type="scientific">Paramecium octaurelia</name>
    <dbReference type="NCBI Taxonomy" id="43137"/>
    <lineage>
        <taxon>Eukaryota</taxon>
        <taxon>Sar</taxon>
        <taxon>Alveolata</taxon>
        <taxon>Ciliophora</taxon>
        <taxon>Intramacronucleata</taxon>
        <taxon>Oligohymenophorea</taxon>
        <taxon>Peniculida</taxon>
        <taxon>Parameciidae</taxon>
        <taxon>Paramecium</taxon>
    </lineage>
</organism>
<dbReference type="EMBL" id="CAJJDP010000069">
    <property type="protein sequence ID" value="CAD8178165.1"/>
    <property type="molecule type" value="Genomic_DNA"/>
</dbReference>
<accession>A0A8S1VPX7</accession>
<evidence type="ECO:0000313" key="3">
    <source>
        <dbReference type="EMBL" id="CAD8178165.1"/>
    </source>
</evidence>
<feature type="signal peptide" evidence="2">
    <location>
        <begin position="1"/>
        <end position="19"/>
    </location>
</feature>
<proteinExistence type="predicted"/>
<gene>
    <name evidence="3" type="ORF">POCTA_138.1.T0700196</name>
</gene>
<evidence type="ECO:0000256" key="2">
    <source>
        <dbReference type="SAM" id="SignalP"/>
    </source>
</evidence>
<keyword evidence="2" id="KW-0732">Signal</keyword>
<sequence length="200" mass="23893">MKIFVLLLIALAIRDKFDQFKTFDEDEFGRQLIDTLYMQMSTGEPIAHFIEIIRSYETSIENEQKEDDKANNEYQNQCTEDIKILQQEVLIQREDQSCKQGQADAKNAWKVETEKKLADLVKKRETEKAEFDKKVEEHDYATFVIEIVRRMFSDKGQSFLQLNNESKWQQVRDYFINASKQARYIVYQKNQRNLKSRRVI</sequence>
<name>A0A8S1VPX7_PAROT</name>
<reference evidence="3" key="1">
    <citation type="submission" date="2021-01" db="EMBL/GenBank/DDBJ databases">
        <authorList>
            <consortium name="Genoscope - CEA"/>
            <person name="William W."/>
        </authorList>
    </citation>
    <scope>NUCLEOTIDE SEQUENCE</scope>
</reference>
<keyword evidence="4" id="KW-1185">Reference proteome</keyword>
<evidence type="ECO:0000256" key="1">
    <source>
        <dbReference type="SAM" id="Coils"/>
    </source>
</evidence>